<dbReference type="Proteomes" id="UP000282323">
    <property type="component" value="Unassembled WGS sequence"/>
</dbReference>
<keyword evidence="1" id="KW-0805">Transcription regulation</keyword>
<gene>
    <name evidence="5" type="ORF">EA473_13105</name>
</gene>
<feature type="domain" description="Bacterioopsin transcriptional activator GAF and HTH associated" evidence="4">
    <location>
        <begin position="62"/>
        <end position="209"/>
    </location>
</feature>
<evidence type="ECO:0000259" key="3">
    <source>
        <dbReference type="Pfam" id="PF04967"/>
    </source>
</evidence>
<dbReference type="PANTHER" id="PTHR34236:SF1">
    <property type="entry name" value="DIMETHYL SULFOXIDE REDUCTASE TRANSCRIPTIONAL ACTIVATOR"/>
    <property type="match status" value="1"/>
</dbReference>
<dbReference type="InterPro" id="IPR031803">
    <property type="entry name" value="BAT_GAF/HTH-assoc"/>
</dbReference>
<evidence type="ECO:0000259" key="4">
    <source>
        <dbReference type="Pfam" id="PF15915"/>
    </source>
</evidence>
<accession>A0A3N6MEH3</accession>
<comment type="caution">
    <text evidence="5">The sequence shown here is derived from an EMBL/GenBank/DDBJ whole genome shotgun (WGS) entry which is preliminary data.</text>
</comment>
<protein>
    <submittedName>
        <fullName evidence="5">Bacterio-opsin activator</fullName>
    </submittedName>
</protein>
<dbReference type="EMBL" id="REGA01000011">
    <property type="protein sequence ID" value="RQG94011.1"/>
    <property type="molecule type" value="Genomic_DNA"/>
</dbReference>
<dbReference type="InterPro" id="IPR007050">
    <property type="entry name" value="HTH_bacterioopsin"/>
</dbReference>
<proteinExistence type="predicted"/>
<name>A0A3N6MEH3_NATCH</name>
<keyword evidence="6" id="KW-1185">Reference proteome</keyword>
<dbReference type="Pfam" id="PF15915">
    <property type="entry name" value="BAT"/>
    <property type="match status" value="1"/>
</dbReference>
<dbReference type="AlphaFoldDB" id="A0A3N6MEH3"/>
<dbReference type="Pfam" id="PF04967">
    <property type="entry name" value="HTH_10"/>
    <property type="match status" value="1"/>
</dbReference>
<evidence type="ECO:0000313" key="6">
    <source>
        <dbReference type="Proteomes" id="UP000282323"/>
    </source>
</evidence>
<keyword evidence="2" id="KW-0804">Transcription</keyword>
<organism evidence="5 6">
    <name type="scientific">Natrarchaeobius chitinivorans</name>
    <dbReference type="NCBI Taxonomy" id="1679083"/>
    <lineage>
        <taxon>Archaea</taxon>
        <taxon>Methanobacteriati</taxon>
        <taxon>Methanobacteriota</taxon>
        <taxon>Stenosarchaea group</taxon>
        <taxon>Halobacteria</taxon>
        <taxon>Halobacteriales</taxon>
        <taxon>Natrialbaceae</taxon>
        <taxon>Natrarchaeobius</taxon>
    </lineage>
</organism>
<sequence length="283" mass="31507">MGTASVRDRRRIVGGLGRGSTGLGTLRGSESRRYCRTLTAPDLYPRIYGVCYRHATAMAILVEFCVQADEFPLGELFVTVPDVSVELERIVPVNDSLFPYVWIRGAERIDVEAAIGETDAATEFTLIDDLGKRGLLYRVDWNPDLDGIVSAIAESNASLLSATGKHERWTFKLRVDDHAELGAFQDRCRSHGVRITLVRLQPLEYTDEDERVTPAQLEALELAFQRGYFDDPRRATLDDLASELHITRQSLAGRLRRGHRNLLTGVFGDGGRALERAASSTDD</sequence>
<reference evidence="5 6" key="1">
    <citation type="submission" date="2018-10" db="EMBL/GenBank/DDBJ databases">
        <title>Natrarchaeobius chitinivorans gen. nov., sp. nov., and Natrarchaeobius haloalkaliphilus sp. nov., alkaliphilic, chitin-utilizing haloarchaea from hypersaline alkaline lakes.</title>
        <authorList>
            <person name="Sorokin D.Y."/>
            <person name="Elcheninov A.G."/>
            <person name="Kostrikina N.A."/>
            <person name="Bale N.J."/>
            <person name="Sinninghe Damste J.S."/>
            <person name="Khijniak T.V."/>
            <person name="Kublanov I.V."/>
            <person name="Toshchakov S.V."/>
        </authorList>
    </citation>
    <scope>NUCLEOTIDE SEQUENCE [LARGE SCALE GENOMIC DNA]</scope>
    <source>
        <strain evidence="5 6">AArcht4T</strain>
    </source>
</reference>
<evidence type="ECO:0000256" key="1">
    <source>
        <dbReference type="ARBA" id="ARBA00023015"/>
    </source>
</evidence>
<evidence type="ECO:0000313" key="5">
    <source>
        <dbReference type="EMBL" id="RQG94011.1"/>
    </source>
</evidence>
<feature type="domain" description="HTH bat-type" evidence="3">
    <location>
        <begin position="213"/>
        <end position="263"/>
    </location>
</feature>
<evidence type="ECO:0000256" key="2">
    <source>
        <dbReference type="ARBA" id="ARBA00023163"/>
    </source>
</evidence>
<dbReference type="PANTHER" id="PTHR34236">
    <property type="entry name" value="DIMETHYL SULFOXIDE REDUCTASE TRANSCRIPTIONAL ACTIVATOR"/>
    <property type="match status" value="1"/>
</dbReference>